<dbReference type="EMBL" id="JAADJZ010000002">
    <property type="protein sequence ID" value="KAF2876892.1"/>
    <property type="molecule type" value="Genomic_DNA"/>
</dbReference>
<feature type="region of interest" description="Disordered" evidence="1">
    <location>
        <begin position="81"/>
        <end position="124"/>
    </location>
</feature>
<feature type="compositionally biased region" description="Basic and acidic residues" evidence="1">
    <location>
        <begin position="84"/>
        <end position="97"/>
    </location>
</feature>
<feature type="compositionally biased region" description="Acidic residues" evidence="1">
    <location>
        <begin position="114"/>
        <end position="123"/>
    </location>
</feature>
<evidence type="ECO:0000313" key="3">
    <source>
        <dbReference type="Proteomes" id="UP000481861"/>
    </source>
</evidence>
<keyword evidence="3" id="KW-1185">Reference proteome</keyword>
<sequence length="209" mass="25719">MSYLRYKHTHERDSPYVEDEQFYSRPLVRRNSKRQRIDLYDDDEYDDYPYLSSAKPSKPSRALTIRQPSQLEKYNVWSYAPSNNERRCDSDEEERHTQRYRHTQKHYASRPSASDEDDDDDNEREFQLKIKAKFGRPKSSHSHKAFAWPGELFKRREIWEGEDWESRERQHRGSFWDDEPELKERIFRYRKVKRTRTDEWKPLSGFRRS</sequence>
<gene>
    <name evidence="2" type="ORF">BDV95DRAFT_558016</name>
</gene>
<reference evidence="2 3" key="1">
    <citation type="submission" date="2020-01" db="EMBL/GenBank/DDBJ databases">
        <authorList>
            <consortium name="DOE Joint Genome Institute"/>
            <person name="Haridas S."/>
            <person name="Albert R."/>
            <person name="Binder M."/>
            <person name="Bloem J."/>
            <person name="Labutti K."/>
            <person name="Salamov A."/>
            <person name="Andreopoulos B."/>
            <person name="Baker S.E."/>
            <person name="Barry K."/>
            <person name="Bills G."/>
            <person name="Bluhm B.H."/>
            <person name="Cannon C."/>
            <person name="Castanera R."/>
            <person name="Culley D.E."/>
            <person name="Daum C."/>
            <person name="Ezra D."/>
            <person name="Gonzalez J.B."/>
            <person name="Henrissat B."/>
            <person name="Kuo A."/>
            <person name="Liang C."/>
            <person name="Lipzen A."/>
            <person name="Lutzoni F."/>
            <person name="Magnuson J."/>
            <person name="Mondo S."/>
            <person name="Nolan M."/>
            <person name="Ohm R."/>
            <person name="Pangilinan J."/>
            <person name="Park H.-J.H."/>
            <person name="Ramirez L."/>
            <person name="Alfaro M."/>
            <person name="Sun H."/>
            <person name="Tritt A."/>
            <person name="Yoshinaga Y."/>
            <person name="Zwiers L.-H.L."/>
            <person name="Turgeon B.G."/>
            <person name="Goodwin S.B."/>
            <person name="Spatafora J.W."/>
            <person name="Crous P.W."/>
            <person name="Grigoriev I.V."/>
        </authorList>
    </citation>
    <scope>NUCLEOTIDE SEQUENCE [LARGE SCALE GENOMIC DNA]</scope>
    <source>
        <strain evidence="2 3">CBS 611.86</strain>
    </source>
</reference>
<feature type="region of interest" description="Disordered" evidence="1">
    <location>
        <begin position="40"/>
        <end position="66"/>
    </location>
</feature>
<organism evidence="2 3">
    <name type="scientific">Massariosphaeria phaeospora</name>
    <dbReference type="NCBI Taxonomy" id="100035"/>
    <lineage>
        <taxon>Eukaryota</taxon>
        <taxon>Fungi</taxon>
        <taxon>Dikarya</taxon>
        <taxon>Ascomycota</taxon>
        <taxon>Pezizomycotina</taxon>
        <taxon>Dothideomycetes</taxon>
        <taxon>Pleosporomycetidae</taxon>
        <taxon>Pleosporales</taxon>
        <taxon>Pleosporales incertae sedis</taxon>
        <taxon>Massariosphaeria</taxon>
    </lineage>
</organism>
<dbReference type="OrthoDB" id="3796623at2759"/>
<protein>
    <submittedName>
        <fullName evidence="2">Uncharacterized protein</fullName>
    </submittedName>
</protein>
<evidence type="ECO:0000313" key="2">
    <source>
        <dbReference type="EMBL" id="KAF2876892.1"/>
    </source>
</evidence>
<name>A0A7C8IHS5_9PLEO</name>
<accession>A0A7C8IHS5</accession>
<evidence type="ECO:0000256" key="1">
    <source>
        <dbReference type="SAM" id="MobiDB-lite"/>
    </source>
</evidence>
<feature type="compositionally biased region" description="Basic residues" evidence="1">
    <location>
        <begin position="98"/>
        <end position="108"/>
    </location>
</feature>
<dbReference type="Proteomes" id="UP000481861">
    <property type="component" value="Unassembled WGS sequence"/>
</dbReference>
<proteinExistence type="predicted"/>
<dbReference type="AlphaFoldDB" id="A0A7C8IHS5"/>
<comment type="caution">
    <text evidence="2">The sequence shown here is derived from an EMBL/GenBank/DDBJ whole genome shotgun (WGS) entry which is preliminary data.</text>
</comment>